<feature type="transmembrane region" description="Helical" evidence="16">
    <location>
        <begin position="282"/>
        <end position="304"/>
    </location>
</feature>
<keyword evidence="12 16" id="KW-0472">Membrane</keyword>
<dbReference type="Proteomes" id="UP000606786">
    <property type="component" value="Unassembled WGS sequence"/>
</dbReference>
<reference evidence="19" key="1">
    <citation type="submission" date="2013-07" db="EMBL/GenBank/DDBJ databases">
        <authorList>
            <person name="Geib S."/>
        </authorList>
    </citation>
    <scope>NUCLEOTIDE SEQUENCE</scope>
</reference>
<evidence type="ECO:0000256" key="7">
    <source>
        <dbReference type="ARBA" id="ARBA00022824"/>
    </source>
</evidence>
<keyword evidence="20" id="KW-1185">Reference proteome</keyword>
<evidence type="ECO:0000256" key="1">
    <source>
        <dbReference type="ARBA" id="ARBA00004477"/>
    </source>
</evidence>
<evidence type="ECO:0000313" key="19">
    <source>
        <dbReference type="EMBL" id="JAC05006.1"/>
    </source>
</evidence>
<dbReference type="PROSITE" id="PS51203">
    <property type="entry name" value="CS"/>
    <property type="match status" value="1"/>
</dbReference>
<keyword evidence="5 16" id="KW-0444">Lipid biosynthesis</keyword>
<keyword evidence="8 16" id="KW-0276">Fatty acid metabolism</keyword>
<keyword evidence="11 16" id="KW-0443">Lipid metabolism</keyword>
<comment type="subcellular location">
    <subcellularLocation>
        <location evidence="1 16">Endoplasmic reticulum membrane</location>
        <topology evidence="1 16">Multi-pass membrane protein</topology>
    </subcellularLocation>
</comment>
<dbReference type="Gene3D" id="2.60.40.790">
    <property type="match status" value="1"/>
</dbReference>
<organism evidence="19">
    <name type="scientific">Ceratitis capitata</name>
    <name type="common">Mediterranean fruit fly</name>
    <name type="synonym">Tephritis capitata</name>
    <dbReference type="NCBI Taxonomy" id="7213"/>
    <lineage>
        <taxon>Eukaryota</taxon>
        <taxon>Metazoa</taxon>
        <taxon>Ecdysozoa</taxon>
        <taxon>Arthropoda</taxon>
        <taxon>Hexapoda</taxon>
        <taxon>Insecta</taxon>
        <taxon>Pterygota</taxon>
        <taxon>Neoptera</taxon>
        <taxon>Endopterygota</taxon>
        <taxon>Diptera</taxon>
        <taxon>Brachycera</taxon>
        <taxon>Muscomorpha</taxon>
        <taxon>Tephritoidea</taxon>
        <taxon>Tephritidae</taxon>
        <taxon>Ceratitis</taxon>
        <taxon>Ceratitis</taxon>
    </lineage>
</organism>
<evidence type="ECO:0000256" key="15">
    <source>
        <dbReference type="ARBA" id="ARBA00025733"/>
    </source>
</evidence>
<evidence type="ECO:0000256" key="4">
    <source>
        <dbReference type="ARBA" id="ARBA00013122"/>
    </source>
</evidence>
<accession>W8BUI6</accession>
<comment type="catalytic activity">
    <reaction evidence="16">
        <text>a very-long-chain (3R)-3-hydroxyacyl-CoA = a very-long-chain (2E)-enoyl-CoA + H2O</text>
        <dbReference type="Rhea" id="RHEA:45812"/>
        <dbReference type="ChEBI" id="CHEBI:15377"/>
        <dbReference type="ChEBI" id="CHEBI:83728"/>
        <dbReference type="ChEBI" id="CHEBI:85440"/>
        <dbReference type="EC" id="4.2.1.134"/>
    </reaction>
</comment>
<dbReference type="InterPro" id="IPR008978">
    <property type="entry name" value="HSP20-like_chaperone"/>
</dbReference>
<gene>
    <name evidence="19" type="primary">HADC</name>
    <name evidence="18" type="ORF">CCAP1982_LOCUS5609</name>
</gene>
<dbReference type="FunFam" id="2.60.40.790:FF:000013">
    <property type="entry name" value="Very-long-chain (3R)-3-hydroxyacyl-CoA dehydratase"/>
    <property type="match status" value="1"/>
</dbReference>
<feature type="transmembrane region" description="Helical" evidence="16">
    <location>
        <begin position="157"/>
        <end position="179"/>
    </location>
</feature>
<evidence type="ECO:0000256" key="10">
    <source>
        <dbReference type="ARBA" id="ARBA00023054"/>
    </source>
</evidence>
<proteinExistence type="evidence at transcript level"/>
<dbReference type="EMBL" id="GAMC01001550">
    <property type="protein sequence ID" value="JAC05006.1"/>
    <property type="molecule type" value="mRNA"/>
</dbReference>
<dbReference type="InterPro" id="IPR007052">
    <property type="entry name" value="CS_dom"/>
</dbReference>
<evidence type="ECO:0000256" key="13">
    <source>
        <dbReference type="ARBA" id="ARBA00023160"/>
    </source>
</evidence>
<protein>
    <recommendedName>
        <fullName evidence="4 16">Very-long-chain (3R)-3-hydroxyacyl-CoA dehydratase</fullName>
        <ecNumber evidence="4 16">4.2.1.134</ecNumber>
    </recommendedName>
</protein>
<dbReference type="EMBL" id="CAJHJT010000012">
    <property type="protein sequence ID" value="CAD6996939.1"/>
    <property type="molecule type" value="Genomic_DNA"/>
</dbReference>
<evidence type="ECO:0000256" key="8">
    <source>
        <dbReference type="ARBA" id="ARBA00022832"/>
    </source>
</evidence>
<evidence type="ECO:0000313" key="18">
    <source>
        <dbReference type="EMBL" id="CAD6996939.1"/>
    </source>
</evidence>
<evidence type="ECO:0000256" key="9">
    <source>
        <dbReference type="ARBA" id="ARBA00022989"/>
    </source>
</evidence>
<dbReference type="InterPro" id="IPR007482">
    <property type="entry name" value="Tyr_Pase-like_PTPLA"/>
</dbReference>
<comment type="pathway">
    <text evidence="2 16">Lipid metabolism; fatty acid biosynthesis.</text>
</comment>
<dbReference type="OrthoDB" id="2157530at2759"/>
<evidence type="ECO:0000256" key="11">
    <source>
        <dbReference type="ARBA" id="ARBA00023098"/>
    </source>
</evidence>
<keyword evidence="10" id="KW-0175">Coiled coil</keyword>
<reference evidence="18" key="3">
    <citation type="submission" date="2020-11" db="EMBL/GenBank/DDBJ databases">
        <authorList>
            <person name="Whitehead M."/>
        </authorList>
    </citation>
    <scope>NUCLEOTIDE SEQUENCE</scope>
    <source>
        <strain evidence="18">EGII</strain>
    </source>
</reference>
<feature type="domain" description="CS" evidence="17">
    <location>
        <begin position="7"/>
        <end position="97"/>
    </location>
</feature>
<dbReference type="PANTHER" id="PTHR11035">
    <property type="entry name" value="VERY-LONG-CHAIN (3R)-3-HYDROXYACYL-COA DEHYDRATASE"/>
    <property type="match status" value="1"/>
</dbReference>
<dbReference type="GO" id="GO:0102158">
    <property type="term" value="F:very-long-chain (3R)-3-hydroxyacyl-CoA dehydratase activity"/>
    <property type="evidence" value="ECO:0007669"/>
    <property type="project" value="UniProtKB-EC"/>
</dbReference>
<evidence type="ECO:0000259" key="17">
    <source>
        <dbReference type="PROSITE" id="PS51203"/>
    </source>
</evidence>
<evidence type="ECO:0000256" key="3">
    <source>
        <dbReference type="ARBA" id="ARBA00007811"/>
    </source>
</evidence>
<keyword evidence="9 16" id="KW-1133">Transmembrane helix</keyword>
<evidence type="ECO:0000256" key="6">
    <source>
        <dbReference type="ARBA" id="ARBA00022692"/>
    </source>
</evidence>
<dbReference type="UniPathway" id="UPA00094"/>
<feature type="transmembrane region" description="Helical" evidence="16">
    <location>
        <begin position="249"/>
        <end position="270"/>
    </location>
</feature>
<dbReference type="PANTHER" id="PTHR11035:SF35">
    <property type="entry name" value="VERY-LONG-CHAIN (3R)-3-HYDROXYACYL-COA DEHYDRATASE"/>
    <property type="match status" value="1"/>
</dbReference>
<comment type="similarity">
    <text evidence="3 16">Belongs to the very long-chain fatty acids dehydratase HACD family.</text>
</comment>
<evidence type="ECO:0000313" key="20">
    <source>
        <dbReference type="Proteomes" id="UP000606786"/>
    </source>
</evidence>
<dbReference type="AlphaFoldDB" id="W8BUI6"/>
<comment type="caution">
    <text evidence="16">Lacks conserved residue(s) required for the propagation of feature annotation.</text>
</comment>
<evidence type="ECO:0000256" key="16">
    <source>
        <dbReference type="RuleBase" id="RU363109"/>
    </source>
</evidence>
<keyword evidence="14 16" id="KW-0456">Lyase</keyword>
<evidence type="ECO:0000256" key="2">
    <source>
        <dbReference type="ARBA" id="ARBA00005194"/>
    </source>
</evidence>
<sequence length="375" mass="44559">MANKTNSLHPLVYWAQTKDQITLKVDLKDAKAPYVLFAEKSVKFSSEGYGACGFNAYNFELIFYSNIDEEHCSYRVYDSKVELLIQKCECNSWPRLISTPQKPHWLRIDFDRWQTEEEMLEDEKPRNVLEDYSKELQRVQKEEFGYLKESTKKVYMVFYNLAQFIGYLYILIVMGLMYYRDGIMSMPKTYESVGNAMKFCQLLQYLEVLHPIFGYTKGSALMPFFQVSGRNFILFFMVEMEERMQTKPVIFYVFVIWSIVEVIRYPYYLSNIFNLEIRLLTWLRYTIWIPLYPMGILCEGVIILRNLPYFEETKKLTVELPNKWNFYFSMTGFMKIYLLLLILPGTFLVMSHMAKVRAKKLKGKRVGSNFNSDCK</sequence>
<evidence type="ECO:0000256" key="5">
    <source>
        <dbReference type="ARBA" id="ARBA00022516"/>
    </source>
</evidence>
<dbReference type="GO" id="GO:0030148">
    <property type="term" value="P:sphingolipid biosynthetic process"/>
    <property type="evidence" value="ECO:0007669"/>
    <property type="project" value="TreeGrafter"/>
</dbReference>
<keyword evidence="13 16" id="KW-0275">Fatty acid biosynthesis</keyword>
<dbReference type="CDD" id="cd06465">
    <property type="entry name" value="p23_hB-ind1_like"/>
    <property type="match status" value="1"/>
</dbReference>
<dbReference type="SUPFAM" id="SSF49764">
    <property type="entry name" value="HSP20-like chaperones"/>
    <property type="match status" value="1"/>
</dbReference>
<comment type="function">
    <text evidence="16">Catalyzes the third of the four reactions of the long-chain fatty acids elongation cycle. This endoplasmic reticulum-bound enzymatic process, allows the addition of two carbons to the chain of long- and very long-chain fatty acids/VLCFAs per cycle. This enzyme catalyzes the dehydration of the 3-hydroxyacyl-CoA intermediate into trans-2,3-enoyl-CoA, within each cycle of fatty acid elongation. Thereby, it participates to the production of VLCFAs of different chain lengths that are involved in multiple biological processes as precursors of membrane lipids and lipid mediators.</text>
</comment>
<dbReference type="EC" id="4.2.1.134" evidence="4 16"/>
<dbReference type="GO" id="GO:0030497">
    <property type="term" value="P:fatty acid elongation"/>
    <property type="evidence" value="ECO:0007669"/>
    <property type="project" value="TreeGrafter"/>
</dbReference>
<evidence type="ECO:0000256" key="14">
    <source>
        <dbReference type="ARBA" id="ARBA00023239"/>
    </source>
</evidence>
<comment type="similarity">
    <text evidence="15">Belongs to the p23/wos2 family.</text>
</comment>
<keyword evidence="7 16" id="KW-0256">Endoplasmic reticulum</keyword>
<evidence type="ECO:0000256" key="12">
    <source>
        <dbReference type="ARBA" id="ARBA00023136"/>
    </source>
</evidence>
<dbReference type="Pfam" id="PF04387">
    <property type="entry name" value="PTPLA"/>
    <property type="match status" value="1"/>
</dbReference>
<dbReference type="GO" id="GO:0005789">
    <property type="term" value="C:endoplasmic reticulum membrane"/>
    <property type="evidence" value="ECO:0007669"/>
    <property type="project" value="UniProtKB-SubCell"/>
</dbReference>
<reference evidence="19" key="2">
    <citation type="journal article" date="2014" name="BMC Genomics">
        <title>A genomic perspective to assessing quality of mass-reared SIT flies used in Mediterranean fruit fly (Ceratitis capitata) eradication in California.</title>
        <authorList>
            <person name="Calla B."/>
            <person name="Hall B."/>
            <person name="Hou S."/>
            <person name="Geib S.M."/>
        </authorList>
    </citation>
    <scope>NUCLEOTIDE SEQUENCE</scope>
</reference>
<dbReference type="GO" id="GO:0042761">
    <property type="term" value="P:very long-chain fatty acid biosynthetic process"/>
    <property type="evidence" value="ECO:0007669"/>
    <property type="project" value="TreeGrafter"/>
</dbReference>
<name>W8BUI6_CERCA</name>
<keyword evidence="6 16" id="KW-0812">Transmembrane</keyword>
<dbReference type="Pfam" id="PF04969">
    <property type="entry name" value="CS"/>
    <property type="match status" value="1"/>
</dbReference>
<feature type="transmembrane region" description="Helical" evidence="16">
    <location>
        <begin position="324"/>
        <end position="350"/>
    </location>
</feature>